<dbReference type="Pfam" id="PF02687">
    <property type="entry name" value="FtsX"/>
    <property type="match status" value="2"/>
</dbReference>
<keyword evidence="4 6" id="KW-1133">Transmembrane helix</keyword>
<accession>A0A4Q7ZM20</accession>
<feature type="transmembrane region" description="Helical" evidence="6">
    <location>
        <begin position="241"/>
        <end position="265"/>
    </location>
</feature>
<reference evidence="8 9" key="1">
    <citation type="submission" date="2019-02" db="EMBL/GenBank/DDBJ databases">
        <title>Sequencing the genomes of 1000 actinobacteria strains.</title>
        <authorList>
            <person name="Klenk H.-P."/>
        </authorList>
    </citation>
    <scope>NUCLEOTIDE SEQUENCE [LARGE SCALE GENOMIC DNA]</scope>
    <source>
        <strain evidence="8 9">DSM 45162</strain>
    </source>
</reference>
<feature type="transmembrane region" description="Helical" evidence="6">
    <location>
        <begin position="206"/>
        <end position="229"/>
    </location>
</feature>
<dbReference type="RefSeq" id="WP_130510210.1">
    <property type="nucleotide sequence ID" value="NZ_SHKY01000001.1"/>
</dbReference>
<comment type="caution">
    <text evidence="8">The sequence shown here is derived from an EMBL/GenBank/DDBJ whole genome shotgun (WGS) entry which is preliminary data.</text>
</comment>
<evidence type="ECO:0000256" key="1">
    <source>
        <dbReference type="ARBA" id="ARBA00004651"/>
    </source>
</evidence>
<dbReference type="Proteomes" id="UP000292564">
    <property type="component" value="Unassembled WGS sequence"/>
</dbReference>
<dbReference type="InterPro" id="IPR003838">
    <property type="entry name" value="ABC3_permease_C"/>
</dbReference>
<evidence type="ECO:0000313" key="9">
    <source>
        <dbReference type="Proteomes" id="UP000292564"/>
    </source>
</evidence>
<dbReference type="OrthoDB" id="5145974at2"/>
<evidence type="ECO:0000259" key="7">
    <source>
        <dbReference type="Pfam" id="PF02687"/>
    </source>
</evidence>
<proteinExistence type="predicted"/>
<dbReference type="AlphaFoldDB" id="A0A4Q7ZM20"/>
<keyword evidence="9" id="KW-1185">Reference proteome</keyword>
<feature type="transmembrane region" description="Helical" evidence="6">
    <location>
        <begin position="114"/>
        <end position="139"/>
    </location>
</feature>
<evidence type="ECO:0000256" key="6">
    <source>
        <dbReference type="SAM" id="Phobius"/>
    </source>
</evidence>
<feature type="domain" description="ABC3 transporter permease C-terminal" evidence="7">
    <location>
        <begin position="354"/>
        <end position="453"/>
    </location>
</feature>
<feature type="transmembrane region" description="Helical" evidence="6">
    <location>
        <begin position="298"/>
        <end position="316"/>
    </location>
</feature>
<protein>
    <submittedName>
        <fullName evidence="8">FtsX-like permease family protein</fullName>
    </submittedName>
</protein>
<name>A0A4Q7ZM20_9ACTN</name>
<comment type="subcellular location">
    <subcellularLocation>
        <location evidence="1">Cell membrane</location>
        <topology evidence="1">Multi-pass membrane protein</topology>
    </subcellularLocation>
</comment>
<feature type="domain" description="ABC3 transporter permease C-terminal" evidence="7">
    <location>
        <begin position="87"/>
        <end position="188"/>
    </location>
</feature>
<feature type="transmembrane region" description="Helical" evidence="6">
    <location>
        <begin position="395"/>
        <end position="420"/>
    </location>
</feature>
<evidence type="ECO:0000256" key="3">
    <source>
        <dbReference type="ARBA" id="ARBA00022692"/>
    </source>
</evidence>
<dbReference type="EMBL" id="SHKY01000001">
    <property type="protein sequence ID" value="RZU51443.1"/>
    <property type="molecule type" value="Genomic_DNA"/>
</dbReference>
<gene>
    <name evidence="8" type="ORF">EV385_3271</name>
</gene>
<organism evidence="8 9">
    <name type="scientific">Krasilnikovia cinnamomea</name>
    <dbReference type="NCBI Taxonomy" id="349313"/>
    <lineage>
        <taxon>Bacteria</taxon>
        <taxon>Bacillati</taxon>
        <taxon>Actinomycetota</taxon>
        <taxon>Actinomycetes</taxon>
        <taxon>Micromonosporales</taxon>
        <taxon>Micromonosporaceae</taxon>
        <taxon>Krasilnikovia</taxon>
    </lineage>
</organism>
<keyword evidence="3 6" id="KW-0812">Transmembrane</keyword>
<feature type="transmembrane region" description="Helical" evidence="6">
    <location>
        <begin position="459"/>
        <end position="481"/>
    </location>
</feature>
<feature type="transmembrane region" description="Helical" evidence="6">
    <location>
        <begin position="352"/>
        <end position="374"/>
    </location>
</feature>
<feature type="transmembrane region" description="Helical" evidence="6">
    <location>
        <begin position="159"/>
        <end position="185"/>
    </location>
</feature>
<evidence type="ECO:0000256" key="5">
    <source>
        <dbReference type="ARBA" id="ARBA00023136"/>
    </source>
</evidence>
<evidence type="ECO:0000256" key="2">
    <source>
        <dbReference type="ARBA" id="ARBA00022475"/>
    </source>
</evidence>
<evidence type="ECO:0000313" key="8">
    <source>
        <dbReference type="EMBL" id="RZU51443.1"/>
    </source>
</evidence>
<feature type="transmembrane region" description="Helical" evidence="6">
    <location>
        <begin position="71"/>
        <end position="93"/>
    </location>
</feature>
<sequence>MRPATLARLALTGSRTDTLRIVFTGASGALAALILLAAAAVAAVPEAGGDYGVVTRYRPTLLAEDGLRPGIVATLLLLAVPVLALAGQCIRFGSPARDRRLAALRLSGATPGQAVLVAAGETAGAALLGSLSGCLIYLVGRWALDRPDFAGQRSLPTDVLPSLPVLAGIVLLVPLVGGLAGAFLLRKVIVTPLGVVRRTRDRRPSVLPGALIIAGVFAPFVLSPLGGWLRRATAGVSATVVLLALMLLVLAAVLGVILGTGWIAYTTGRLLRRYARRPAALLAGRQLMADPWSGSRTFAALLAAVIVGAGVSGYRAELATQFAVEDELARRTGSESGYDTAFYFGAIDLVDLTVAIAVAIAAAGILIALAEGVVSRRRAYAILVATGVPRRTLGGAIAWQTLAPLIPATLVALIVGVSLVRAPGTTVSSSITSRGCADSSCPETVVAVTRQVPLPLVDLAVLGAGTLAIMALVAVIGFVLLRMSTDPGELRAA</sequence>
<evidence type="ECO:0000256" key="4">
    <source>
        <dbReference type="ARBA" id="ARBA00022989"/>
    </source>
</evidence>
<keyword evidence="5 6" id="KW-0472">Membrane</keyword>
<feature type="transmembrane region" description="Helical" evidence="6">
    <location>
        <begin position="21"/>
        <end position="44"/>
    </location>
</feature>
<keyword evidence="2" id="KW-1003">Cell membrane</keyword>
<dbReference type="GO" id="GO:0005886">
    <property type="term" value="C:plasma membrane"/>
    <property type="evidence" value="ECO:0007669"/>
    <property type="project" value="UniProtKB-SubCell"/>
</dbReference>